<feature type="compositionally biased region" description="Acidic residues" evidence="1">
    <location>
        <begin position="229"/>
        <end position="256"/>
    </location>
</feature>
<dbReference type="AlphaFoldDB" id="A0A2P5C2C1"/>
<feature type="compositionally biased region" description="Basic and acidic residues" evidence="1">
    <location>
        <begin position="121"/>
        <end position="136"/>
    </location>
</feature>
<reference evidence="4" key="1">
    <citation type="submission" date="2016-06" db="EMBL/GenBank/DDBJ databases">
        <title>Parallel loss of symbiosis genes in relatives of nitrogen-fixing non-legume Parasponia.</title>
        <authorList>
            <person name="Van Velzen R."/>
            <person name="Holmer R."/>
            <person name="Bu F."/>
            <person name="Rutten L."/>
            <person name="Van Zeijl A."/>
            <person name="Liu W."/>
            <person name="Santuari L."/>
            <person name="Cao Q."/>
            <person name="Sharma T."/>
            <person name="Shen D."/>
            <person name="Roswanjaya Y."/>
            <person name="Wardhani T."/>
            <person name="Kalhor M.S."/>
            <person name="Jansen J."/>
            <person name="Van den Hoogen J."/>
            <person name="Gungor B."/>
            <person name="Hartog M."/>
            <person name="Hontelez J."/>
            <person name="Verver J."/>
            <person name="Yang W.-C."/>
            <person name="Schijlen E."/>
            <person name="Repin R."/>
            <person name="Schilthuizen M."/>
            <person name="Schranz E."/>
            <person name="Heidstra R."/>
            <person name="Miyata K."/>
            <person name="Fedorova E."/>
            <person name="Kohlen W."/>
            <person name="Bisseling T."/>
            <person name="Smit S."/>
            <person name="Geurts R."/>
        </authorList>
    </citation>
    <scope>NUCLEOTIDE SEQUENCE [LARGE SCALE GENOMIC DNA]</scope>
    <source>
        <strain evidence="4">cv. WU1-14</strain>
    </source>
</reference>
<keyword evidence="4" id="KW-1185">Reference proteome</keyword>
<evidence type="ECO:0000313" key="3">
    <source>
        <dbReference type="EMBL" id="PON55151.1"/>
    </source>
</evidence>
<dbReference type="InterPro" id="IPR027921">
    <property type="entry name" value="NOPCHAP1"/>
</dbReference>
<comment type="caution">
    <text evidence="3">The sequence shown here is derived from an EMBL/GenBank/DDBJ whole genome shotgun (WGS) entry which is preliminary data.</text>
</comment>
<dbReference type="STRING" id="3476.A0A2P5C2C1"/>
<organism evidence="3 4">
    <name type="scientific">Parasponia andersonii</name>
    <name type="common">Sponia andersonii</name>
    <dbReference type="NCBI Taxonomy" id="3476"/>
    <lineage>
        <taxon>Eukaryota</taxon>
        <taxon>Viridiplantae</taxon>
        <taxon>Streptophyta</taxon>
        <taxon>Embryophyta</taxon>
        <taxon>Tracheophyta</taxon>
        <taxon>Spermatophyta</taxon>
        <taxon>Magnoliopsida</taxon>
        <taxon>eudicotyledons</taxon>
        <taxon>Gunneridae</taxon>
        <taxon>Pentapetalae</taxon>
        <taxon>rosids</taxon>
        <taxon>fabids</taxon>
        <taxon>Rosales</taxon>
        <taxon>Cannabaceae</taxon>
        <taxon>Parasponia</taxon>
    </lineage>
</organism>
<evidence type="ECO:0000313" key="4">
    <source>
        <dbReference type="Proteomes" id="UP000237105"/>
    </source>
</evidence>
<keyword evidence="2" id="KW-1133">Transmembrane helix</keyword>
<dbReference type="EMBL" id="JXTB01000186">
    <property type="protein sequence ID" value="PON55151.1"/>
    <property type="molecule type" value="Genomic_DNA"/>
</dbReference>
<dbReference type="PANTHER" id="PTHR28674:SF1">
    <property type="entry name" value="NOP PROTEIN CHAPERONE 1"/>
    <property type="match status" value="1"/>
</dbReference>
<dbReference type="GO" id="GO:0000492">
    <property type="term" value="P:box C/D snoRNP assembly"/>
    <property type="evidence" value="ECO:0007669"/>
    <property type="project" value="InterPro"/>
</dbReference>
<feature type="transmembrane region" description="Helical" evidence="2">
    <location>
        <begin position="63"/>
        <end position="86"/>
    </location>
</feature>
<feature type="region of interest" description="Disordered" evidence="1">
    <location>
        <begin position="121"/>
        <end position="142"/>
    </location>
</feature>
<evidence type="ECO:0000256" key="1">
    <source>
        <dbReference type="SAM" id="MobiDB-lite"/>
    </source>
</evidence>
<sequence>MKKEEEQESGKQREMERRRNMPSLRNCWAILRRPGPNPRPNRELRIGERQTTAATPPYCTCNLLLLLLFLFSCPVQFAYSSCLVFLSPLSRWEEPARSFYSWSTRILPQLHQSSLLVCKTESQESQRKKSNPDEKPTTAPVPRSQVLGKVKDFLGVISEANKRLQLDAKDNSENYDIEVLNGNESQVIEMDLMLGIADLHTPDAVAAAESAIAGCQPVIPLPISSSSETESDDSCDEDDESDGNDHDEEDGSENEDAITVSSAKLKRSKSAKVRVLPIVIAWRIVAADDVPPAVGAKDPRTANLE</sequence>
<feature type="region of interest" description="Disordered" evidence="1">
    <location>
        <begin position="219"/>
        <end position="271"/>
    </location>
</feature>
<name>A0A2P5C2C1_PARAD</name>
<gene>
    <name evidence="3" type="ORF">PanWU01x14_190790</name>
</gene>
<evidence type="ECO:0000256" key="2">
    <source>
        <dbReference type="SAM" id="Phobius"/>
    </source>
</evidence>
<dbReference type="GO" id="GO:0062064">
    <property type="term" value="F:box C/D methylation guide snoRNP complex binding"/>
    <property type="evidence" value="ECO:0007669"/>
    <property type="project" value="TreeGrafter"/>
</dbReference>
<proteinExistence type="predicted"/>
<keyword evidence="2" id="KW-0812">Transmembrane</keyword>
<protein>
    <submittedName>
        <fullName evidence="3">Uncharacterized protein</fullName>
    </submittedName>
</protein>
<dbReference type="PANTHER" id="PTHR28674">
    <property type="entry name" value="SIMILAR TO DNA SEGMENT, CHR 10, WAYNE STATE UNIVERSITY 102,-EXPRESSED"/>
    <property type="match status" value="1"/>
</dbReference>
<dbReference type="OrthoDB" id="1112980at2759"/>
<keyword evidence="2" id="KW-0472">Membrane</keyword>
<dbReference type="Proteomes" id="UP000237105">
    <property type="component" value="Unassembled WGS sequence"/>
</dbReference>
<accession>A0A2P5C2C1</accession>
<dbReference type="Pfam" id="PF15370">
    <property type="entry name" value="NOPCHAP1"/>
    <property type="match status" value="1"/>
</dbReference>